<keyword evidence="4" id="KW-1185">Reference proteome</keyword>
<proteinExistence type="predicted"/>
<name>A0A975TY23_9RHOB</name>
<evidence type="ECO:0000313" key="4">
    <source>
        <dbReference type="Proteomes" id="UP000693972"/>
    </source>
</evidence>
<gene>
    <name evidence="2" type="ORF">KUL25_08605</name>
    <name evidence="3" type="ORF">KUL25_08610</name>
</gene>
<dbReference type="RefSeq" id="WP_257892581.1">
    <property type="nucleotide sequence ID" value="NZ_JAIMBW010000001.1"/>
</dbReference>
<dbReference type="AlphaFoldDB" id="A0A975TY23"/>
<dbReference type="EMBL" id="JAIMBW010000001">
    <property type="protein sequence ID" value="MBY4892823.1"/>
    <property type="molecule type" value="Genomic_DNA"/>
</dbReference>
<feature type="region of interest" description="Disordered" evidence="1">
    <location>
        <begin position="1"/>
        <end position="79"/>
    </location>
</feature>
<evidence type="ECO:0000313" key="3">
    <source>
        <dbReference type="EMBL" id="QXL89548.1"/>
    </source>
</evidence>
<dbReference type="EMBL" id="CP078073">
    <property type="protein sequence ID" value="QXL89548.1"/>
    <property type="molecule type" value="Genomic_DNA"/>
</dbReference>
<sequence length="79" mass="8389">MTKTPDHIPATELSDDDLDAVQGAGNRVQQASTKGVILSSEGREPSKGVVLSSESHEPTFKRDAKGIVLSSETENPRGK</sequence>
<organism evidence="3">
    <name type="scientific">Gymnodinialimonas phycosphaerae</name>
    <dbReference type="NCBI Taxonomy" id="2841589"/>
    <lineage>
        <taxon>Bacteria</taxon>
        <taxon>Pseudomonadati</taxon>
        <taxon>Pseudomonadota</taxon>
        <taxon>Alphaproteobacteria</taxon>
        <taxon>Rhodobacterales</taxon>
        <taxon>Paracoccaceae</taxon>
        <taxon>Gymnodinialimonas</taxon>
    </lineage>
</organism>
<accession>A0A975TY23</accession>
<reference evidence="3 4" key="1">
    <citation type="submission" date="2021-07" db="EMBL/GenBank/DDBJ databases">
        <title>Karlodiniumbacter phycospheric gen. nov., sp. nov., a phycosphere bacterium isolated from karlodinium veneficum.</title>
        <authorList>
            <person name="Peng Y."/>
            <person name="Jiang L."/>
            <person name="Lee J."/>
        </authorList>
    </citation>
    <scope>NUCLEOTIDE SEQUENCE</scope>
    <source>
        <strain evidence="3 4">N5</strain>
    </source>
</reference>
<evidence type="ECO:0000313" key="2">
    <source>
        <dbReference type="EMBL" id="MBY4892823.1"/>
    </source>
</evidence>
<protein>
    <submittedName>
        <fullName evidence="3">Uncharacterized protein</fullName>
    </submittedName>
</protein>
<feature type="compositionally biased region" description="Basic and acidic residues" evidence="1">
    <location>
        <begin position="54"/>
        <end position="65"/>
    </location>
</feature>
<dbReference type="Proteomes" id="UP000693972">
    <property type="component" value="Unassembled WGS sequence"/>
</dbReference>
<evidence type="ECO:0000256" key="1">
    <source>
        <dbReference type="SAM" id="MobiDB-lite"/>
    </source>
</evidence>